<reference evidence="1 2" key="1">
    <citation type="journal article" date="2018" name="Mol. Plant">
        <title>The genome of Artemisia annua provides insight into the evolution of Asteraceae family and artemisinin biosynthesis.</title>
        <authorList>
            <person name="Shen Q."/>
            <person name="Zhang L."/>
            <person name="Liao Z."/>
            <person name="Wang S."/>
            <person name="Yan T."/>
            <person name="Shi P."/>
            <person name="Liu M."/>
            <person name="Fu X."/>
            <person name="Pan Q."/>
            <person name="Wang Y."/>
            <person name="Lv Z."/>
            <person name="Lu X."/>
            <person name="Zhang F."/>
            <person name="Jiang W."/>
            <person name="Ma Y."/>
            <person name="Chen M."/>
            <person name="Hao X."/>
            <person name="Li L."/>
            <person name="Tang Y."/>
            <person name="Lv G."/>
            <person name="Zhou Y."/>
            <person name="Sun X."/>
            <person name="Brodelius P.E."/>
            <person name="Rose J.K.C."/>
            <person name="Tang K."/>
        </authorList>
    </citation>
    <scope>NUCLEOTIDE SEQUENCE [LARGE SCALE GENOMIC DNA]</scope>
    <source>
        <strain evidence="2">cv. Huhao1</strain>
        <tissue evidence="1">Leaf</tissue>
    </source>
</reference>
<dbReference type="AlphaFoldDB" id="A0A2U1NCK4"/>
<comment type="caution">
    <text evidence="1">The sequence shown here is derived from an EMBL/GenBank/DDBJ whole genome shotgun (WGS) entry which is preliminary data.</text>
</comment>
<dbReference type="PANTHER" id="PTHR36008">
    <property type="entry name" value="OS09G0478400 PROTEIN"/>
    <property type="match status" value="1"/>
</dbReference>
<organism evidence="1 2">
    <name type="scientific">Artemisia annua</name>
    <name type="common">Sweet wormwood</name>
    <dbReference type="NCBI Taxonomy" id="35608"/>
    <lineage>
        <taxon>Eukaryota</taxon>
        <taxon>Viridiplantae</taxon>
        <taxon>Streptophyta</taxon>
        <taxon>Embryophyta</taxon>
        <taxon>Tracheophyta</taxon>
        <taxon>Spermatophyta</taxon>
        <taxon>Magnoliopsida</taxon>
        <taxon>eudicotyledons</taxon>
        <taxon>Gunneridae</taxon>
        <taxon>Pentapetalae</taxon>
        <taxon>asterids</taxon>
        <taxon>campanulids</taxon>
        <taxon>Asterales</taxon>
        <taxon>Asteraceae</taxon>
        <taxon>Asteroideae</taxon>
        <taxon>Anthemideae</taxon>
        <taxon>Artemisiinae</taxon>
        <taxon>Artemisia</taxon>
    </lineage>
</organism>
<sequence length="122" mass="14703">MNKDRKRRNPRRDRLFVETPESLSWLDTASMPMFATVVRITLFAKLLMMSRDLLFDFDHTTWTNGVRDKDEWQGKFDGNTCSYEVRDDGFYLFEQHNYVWVKWFDWNQASSTELPKEYSLSP</sequence>
<evidence type="ECO:0000313" key="2">
    <source>
        <dbReference type="Proteomes" id="UP000245207"/>
    </source>
</evidence>
<dbReference type="Proteomes" id="UP000245207">
    <property type="component" value="Unassembled WGS sequence"/>
</dbReference>
<evidence type="ECO:0000313" key="1">
    <source>
        <dbReference type="EMBL" id="PWA71190.1"/>
    </source>
</evidence>
<protein>
    <recommendedName>
        <fullName evidence="3">S-protein homolog</fullName>
    </recommendedName>
</protein>
<dbReference type="EMBL" id="PKPP01003120">
    <property type="protein sequence ID" value="PWA71190.1"/>
    <property type="molecule type" value="Genomic_DNA"/>
</dbReference>
<gene>
    <name evidence="1" type="ORF">CTI12_AA159560</name>
</gene>
<proteinExistence type="predicted"/>
<name>A0A2U1NCK4_ARTAN</name>
<accession>A0A2U1NCK4</accession>
<evidence type="ECO:0008006" key="3">
    <source>
        <dbReference type="Google" id="ProtNLM"/>
    </source>
</evidence>
<keyword evidence="2" id="KW-1185">Reference proteome</keyword>
<dbReference type="OrthoDB" id="2018517at2759"/>
<dbReference type="PANTHER" id="PTHR36008:SF1">
    <property type="entry name" value="OS09G0478400 PROTEIN"/>
    <property type="match status" value="1"/>
</dbReference>